<organism evidence="1 2">
    <name type="scientific">Datura stramonium</name>
    <name type="common">Jimsonweed</name>
    <name type="synonym">Common thornapple</name>
    <dbReference type="NCBI Taxonomy" id="4076"/>
    <lineage>
        <taxon>Eukaryota</taxon>
        <taxon>Viridiplantae</taxon>
        <taxon>Streptophyta</taxon>
        <taxon>Embryophyta</taxon>
        <taxon>Tracheophyta</taxon>
        <taxon>Spermatophyta</taxon>
        <taxon>Magnoliopsida</taxon>
        <taxon>eudicotyledons</taxon>
        <taxon>Gunneridae</taxon>
        <taxon>Pentapetalae</taxon>
        <taxon>asterids</taxon>
        <taxon>lamiids</taxon>
        <taxon>Solanales</taxon>
        <taxon>Solanaceae</taxon>
        <taxon>Solanoideae</taxon>
        <taxon>Datureae</taxon>
        <taxon>Datura</taxon>
    </lineage>
</organism>
<accession>A0ABS8VE65</accession>
<dbReference type="Proteomes" id="UP000823775">
    <property type="component" value="Unassembled WGS sequence"/>
</dbReference>
<comment type="caution">
    <text evidence="1">The sequence shown here is derived from an EMBL/GenBank/DDBJ whole genome shotgun (WGS) entry which is preliminary data.</text>
</comment>
<reference evidence="1 2" key="1">
    <citation type="journal article" date="2021" name="BMC Genomics">
        <title>Datura genome reveals duplications of psychoactive alkaloid biosynthetic genes and high mutation rate following tissue culture.</title>
        <authorList>
            <person name="Rajewski A."/>
            <person name="Carter-House D."/>
            <person name="Stajich J."/>
            <person name="Litt A."/>
        </authorList>
    </citation>
    <scope>NUCLEOTIDE SEQUENCE [LARGE SCALE GENOMIC DNA]</scope>
    <source>
        <strain evidence="1">AR-01</strain>
    </source>
</reference>
<protein>
    <submittedName>
        <fullName evidence="1">Uncharacterized protein</fullName>
    </submittedName>
</protein>
<keyword evidence="2" id="KW-1185">Reference proteome</keyword>
<feature type="non-terminal residue" evidence="1">
    <location>
        <position position="1"/>
    </location>
</feature>
<name>A0ABS8VE65_DATST</name>
<dbReference type="EMBL" id="JACEIK010004387">
    <property type="protein sequence ID" value="MCD9645288.1"/>
    <property type="molecule type" value="Genomic_DNA"/>
</dbReference>
<proteinExistence type="predicted"/>
<gene>
    <name evidence="1" type="ORF">HAX54_034119</name>
</gene>
<sequence>HEYGKVIRGIKVRLIPRVSAILIRNPEATNGKQRPIDAANMITVRPVAHDRQIFENFSQ</sequence>
<evidence type="ECO:0000313" key="1">
    <source>
        <dbReference type="EMBL" id="MCD9645288.1"/>
    </source>
</evidence>
<feature type="non-terminal residue" evidence="1">
    <location>
        <position position="59"/>
    </location>
</feature>
<evidence type="ECO:0000313" key="2">
    <source>
        <dbReference type="Proteomes" id="UP000823775"/>
    </source>
</evidence>